<feature type="transmembrane region" description="Helical" evidence="1">
    <location>
        <begin position="438"/>
        <end position="460"/>
    </location>
</feature>
<dbReference type="AlphaFoldDB" id="A0A1Y5TZ50"/>
<protein>
    <submittedName>
        <fullName evidence="3">Nucleoside recognition</fullName>
    </submittedName>
</protein>
<dbReference type="RefSeq" id="WP_110647195.1">
    <property type="nucleotide sequence ID" value="NZ_FWFO01000006.1"/>
</dbReference>
<feature type="domain" description="Nucleoside transporter/FeoB GTPase Gate" evidence="2">
    <location>
        <begin position="147"/>
        <end position="248"/>
    </location>
</feature>
<organism evidence="3 4">
    <name type="scientific">Falsiruegeria litorea R37</name>
    <dbReference type="NCBI Taxonomy" id="1200284"/>
    <lineage>
        <taxon>Bacteria</taxon>
        <taxon>Pseudomonadati</taxon>
        <taxon>Pseudomonadota</taxon>
        <taxon>Alphaproteobacteria</taxon>
        <taxon>Rhodobacterales</taxon>
        <taxon>Roseobacteraceae</taxon>
        <taxon>Falsiruegeria</taxon>
    </lineage>
</organism>
<evidence type="ECO:0000313" key="4">
    <source>
        <dbReference type="Proteomes" id="UP000193077"/>
    </source>
</evidence>
<proteinExistence type="predicted"/>
<keyword evidence="1" id="KW-0472">Membrane</keyword>
<feature type="transmembrane region" description="Helical" evidence="1">
    <location>
        <begin position="140"/>
        <end position="160"/>
    </location>
</feature>
<feature type="transmembrane region" description="Helical" evidence="1">
    <location>
        <begin position="53"/>
        <end position="85"/>
    </location>
</feature>
<evidence type="ECO:0000256" key="1">
    <source>
        <dbReference type="SAM" id="Phobius"/>
    </source>
</evidence>
<gene>
    <name evidence="3" type="ORF">TRL7639_04275</name>
</gene>
<keyword evidence="1" id="KW-1133">Transmembrane helix</keyword>
<accession>A0A1Y5TZ50</accession>
<feature type="transmembrane region" description="Helical" evidence="1">
    <location>
        <begin position="97"/>
        <end position="120"/>
    </location>
</feature>
<feature type="transmembrane region" description="Helical" evidence="1">
    <location>
        <begin position="20"/>
        <end position="41"/>
    </location>
</feature>
<keyword evidence="4" id="KW-1185">Reference proteome</keyword>
<feature type="transmembrane region" description="Helical" evidence="1">
    <location>
        <begin position="251"/>
        <end position="270"/>
    </location>
</feature>
<feature type="transmembrane region" description="Helical" evidence="1">
    <location>
        <begin position="223"/>
        <end position="245"/>
    </location>
</feature>
<name>A0A1Y5TZ50_9RHOB</name>
<keyword evidence="1" id="KW-0812">Transmembrane</keyword>
<dbReference type="OrthoDB" id="1633380at2"/>
<sequence length="461" mass="50409">MTQSSNRYPTKGRGTEHSSISVGLFLKCVVPSLIGLILFLVPLNIGGEYTIPLVYLANFIVAVLGKAMHWILLLVLTISFVLPLVMRSKRASDDVPLWLEPLVCVTWFTILVRAVGTLFLISVMLKTGPQAIWSEFTGEIIVDVVIIKLMAILFLAALLLPMLTEYGLMDFAGALLVTPFRILFRLPGRAAVDSMSSILGSASVGIILSSRQYEMGLYSRREAAIIASCFSMLAIPFSVVLADIAGIMDYYIQYYLASIGILLVLAMILARIPPLSLIEDSFYNGIDNRPEEVSEDGHIFARASEAALQRGKSGPDLGTYLTNSIRDLVGMWCNILPPVLTFATIAMVVVEYSSFFQWVAVPFVPLVQLLGLEFASDTATAVITGVADPLFPVLIGADIPSEVNRVAIAIMGLVQLIFMTETGVVLMKSKIDFKLWRLVTLFMLRLIIGFPLAVAAAYLIV</sequence>
<evidence type="ECO:0000259" key="2">
    <source>
        <dbReference type="Pfam" id="PF07670"/>
    </source>
</evidence>
<dbReference type="Pfam" id="PF07670">
    <property type="entry name" value="Gate"/>
    <property type="match status" value="1"/>
</dbReference>
<feature type="transmembrane region" description="Helical" evidence="1">
    <location>
        <begin position="329"/>
        <end position="349"/>
    </location>
</feature>
<feature type="transmembrane region" description="Helical" evidence="1">
    <location>
        <begin position="406"/>
        <end position="426"/>
    </location>
</feature>
<reference evidence="3 4" key="1">
    <citation type="submission" date="2017-03" db="EMBL/GenBank/DDBJ databases">
        <authorList>
            <person name="Afonso C.L."/>
            <person name="Miller P.J."/>
            <person name="Scott M.A."/>
            <person name="Spackman E."/>
            <person name="Goraichik I."/>
            <person name="Dimitrov K.M."/>
            <person name="Suarez D.L."/>
            <person name="Swayne D.E."/>
        </authorList>
    </citation>
    <scope>NUCLEOTIDE SEQUENCE [LARGE SCALE GENOMIC DNA]</scope>
    <source>
        <strain evidence="3 4">CECT 7639</strain>
    </source>
</reference>
<evidence type="ECO:0000313" key="3">
    <source>
        <dbReference type="EMBL" id="SLN71751.1"/>
    </source>
</evidence>
<dbReference type="EMBL" id="FWFO01000006">
    <property type="protein sequence ID" value="SLN71751.1"/>
    <property type="molecule type" value="Genomic_DNA"/>
</dbReference>
<dbReference type="InterPro" id="IPR011642">
    <property type="entry name" value="Gate_dom"/>
</dbReference>
<dbReference type="Proteomes" id="UP000193077">
    <property type="component" value="Unassembled WGS sequence"/>
</dbReference>